<protein>
    <submittedName>
        <fullName evidence="1">Uncharacterized protein</fullName>
    </submittedName>
</protein>
<accession>A0ABX9PEP2</accession>
<sequence>MKVLIGAENFGFGPVSKLRTIIDMSMLSKCDLYFIGTIEIYNFLRRNLELEIKMIDNFQLANKISFDYIVSVMEPSLILYGKYSNIPTCFVDSLFEFWNWEKDDIRQIENLKKSMDQEYEFDNWLSRYSKLSNHQQELLAYLFADEIFVQTAWQVKNRDFLNNKIKKVRPIVDTRFVAEESYERNSIIISLSGMNNPLISKEDNLQYIKFISKVINRTPLLKDALVTVSPQYLDEAKKIIENKVVSLTHTEFLKKLSHSHFVLAPMGLTTFFEALEYKTIFVPLPEYHHGHIWNWRKINKELGNLPKVLISEHCDILGGDINETLTALYKIYRSRDAEYDYYISKSANEISNYMEKENNNFFNVEMNSSINEYINDFVGNNNVQ</sequence>
<dbReference type="Proteomes" id="UP000285038">
    <property type="component" value="Unassembled WGS sequence"/>
</dbReference>
<evidence type="ECO:0000313" key="1">
    <source>
        <dbReference type="EMBL" id="RJY13276.1"/>
    </source>
</evidence>
<organism evidence="1 2">
    <name type="scientific">Streptococcus pseudopneumoniae</name>
    <dbReference type="NCBI Taxonomy" id="257758"/>
    <lineage>
        <taxon>Bacteria</taxon>
        <taxon>Bacillati</taxon>
        <taxon>Bacillota</taxon>
        <taxon>Bacilli</taxon>
        <taxon>Lactobacillales</taxon>
        <taxon>Streptococcaceae</taxon>
        <taxon>Streptococcus</taxon>
    </lineage>
</organism>
<proteinExistence type="predicted"/>
<keyword evidence="2" id="KW-1185">Reference proteome</keyword>
<comment type="caution">
    <text evidence="1">The sequence shown here is derived from an EMBL/GenBank/DDBJ whole genome shotgun (WGS) entry which is preliminary data.</text>
</comment>
<evidence type="ECO:0000313" key="2">
    <source>
        <dbReference type="Proteomes" id="UP000285038"/>
    </source>
</evidence>
<dbReference type="EMBL" id="RAHZ01000013">
    <property type="protein sequence ID" value="RJY13276.1"/>
    <property type="molecule type" value="Genomic_DNA"/>
</dbReference>
<gene>
    <name evidence="1" type="ORF">D6867_03230</name>
</gene>
<name>A0ABX9PEP2_9STRE</name>
<reference evidence="1 2" key="1">
    <citation type="submission" date="2018-09" db="EMBL/GenBank/DDBJ databases">
        <authorList>
            <person name="Handem S."/>
        </authorList>
    </citation>
    <scope>NUCLEOTIDE SEQUENCE [LARGE SCALE GENOMIC DNA]</scope>
    <source>
        <strain evidence="1 2">Spain2270</strain>
    </source>
</reference>
<dbReference type="RefSeq" id="WP_119919520.1">
    <property type="nucleotide sequence ID" value="NZ_JACSYP010000015.1"/>
</dbReference>